<evidence type="ECO:0000313" key="3">
    <source>
        <dbReference type="EMBL" id="MCS4120015.1"/>
    </source>
</evidence>
<proteinExistence type="predicted"/>
<dbReference type="RefSeq" id="WP_162890683.1">
    <property type="nucleotide sequence ID" value="NZ_CALTRY010000006.1"/>
</dbReference>
<name>A0A9X2TYV4_9BACT</name>
<evidence type="ECO:0000313" key="5">
    <source>
        <dbReference type="Proteomes" id="UP001155034"/>
    </source>
</evidence>
<dbReference type="Proteomes" id="UP001155034">
    <property type="component" value="Unassembled WGS sequence"/>
</dbReference>
<reference evidence="2" key="1">
    <citation type="submission" date="2022-08" db="EMBL/GenBank/DDBJ databases">
        <title>Genomic Encyclopedia of Type Strains, Phase V (KMG-V): Genome sequencing to study the core and pangenomes of soil and plant-associated prokaryotes.</title>
        <authorList>
            <person name="Whitman W."/>
        </authorList>
    </citation>
    <scope>NUCLEOTIDE SEQUENCE</scope>
    <source>
        <strain evidence="2">SP2016B</strain>
        <strain evidence="4">SP3002</strain>
        <strain evidence="3">SP3026</strain>
    </source>
</reference>
<dbReference type="SUPFAM" id="SSF54913">
    <property type="entry name" value="GlnB-like"/>
    <property type="match status" value="1"/>
</dbReference>
<dbReference type="EMBL" id="JANUBL010000001">
    <property type="protein sequence ID" value="MCS4120015.1"/>
    <property type="molecule type" value="Genomic_DNA"/>
</dbReference>
<dbReference type="EMBL" id="JANTZM010000005">
    <property type="protein sequence ID" value="MCS4157229.1"/>
    <property type="molecule type" value="Genomic_DNA"/>
</dbReference>
<dbReference type="Proteomes" id="UP001155144">
    <property type="component" value="Unassembled WGS sequence"/>
</dbReference>
<dbReference type="InterPro" id="IPR018551">
    <property type="entry name" value="DUF2007"/>
</dbReference>
<sequence>MSNASLVTVARYASTGEARLAKTQLEDAGIPCMLANADQSGLTPMFDATEGGVQAKVPANRADEARNVLDLPE</sequence>
<organism evidence="2 5">
    <name type="scientific">Salinibacter ruber</name>
    <dbReference type="NCBI Taxonomy" id="146919"/>
    <lineage>
        <taxon>Bacteria</taxon>
        <taxon>Pseudomonadati</taxon>
        <taxon>Rhodothermota</taxon>
        <taxon>Rhodothermia</taxon>
        <taxon>Rhodothermales</taxon>
        <taxon>Salinibacteraceae</taxon>
        <taxon>Salinibacter</taxon>
    </lineage>
</organism>
<feature type="domain" description="DUF2007" evidence="1">
    <location>
        <begin position="7"/>
        <end position="69"/>
    </location>
</feature>
<dbReference type="InterPro" id="IPR011322">
    <property type="entry name" value="N-reg_PII-like_a/b"/>
</dbReference>
<evidence type="ECO:0000259" key="1">
    <source>
        <dbReference type="Pfam" id="PF09413"/>
    </source>
</evidence>
<evidence type="ECO:0000313" key="4">
    <source>
        <dbReference type="EMBL" id="MCS4157229.1"/>
    </source>
</evidence>
<accession>A0A9X2TYV4</accession>
<dbReference type="EMBL" id="JANTYZ010000001">
    <property type="protein sequence ID" value="MCS3863790.1"/>
    <property type="molecule type" value="Genomic_DNA"/>
</dbReference>
<comment type="caution">
    <text evidence="2">The sequence shown here is derived from an EMBL/GenBank/DDBJ whole genome shotgun (WGS) entry which is preliminary data.</text>
</comment>
<dbReference type="AlphaFoldDB" id="A0A9X2TYV4"/>
<protein>
    <recommendedName>
        <fullName evidence="1">DUF2007 domain-containing protein</fullName>
    </recommendedName>
</protein>
<evidence type="ECO:0000313" key="2">
    <source>
        <dbReference type="EMBL" id="MCS3863790.1"/>
    </source>
</evidence>
<dbReference type="Proteomes" id="UP001155110">
    <property type="component" value="Unassembled WGS sequence"/>
</dbReference>
<dbReference type="Pfam" id="PF09413">
    <property type="entry name" value="DUF2007"/>
    <property type="match status" value="1"/>
</dbReference>
<gene>
    <name evidence="3" type="ORF">GGP45_000333</name>
    <name evidence="2" type="ORF">GGP82_000321</name>
    <name evidence="4" type="ORF">GGP99_001188</name>
</gene>